<comment type="caution">
    <text evidence="3">The sequence shown here is derived from an EMBL/GenBank/DDBJ whole genome shotgun (WGS) entry which is preliminary data.</text>
</comment>
<dbReference type="InterPro" id="IPR001296">
    <property type="entry name" value="Glyco_trans_1"/>
</dbReference>
<dbReference type="Gene3D" id="3.40.50.2000">
    <property type="entry name" value="Glycogen Phosphorylase B"/>
    <property type="match status" value="2"/>
</dbReference>
<evidence type="ECO:0000256" key="1">
    <source>
        <dbReference type="ARBA" id="ARBA00022679"/>
    </source>
</evidence>
<dbReference type="GO" id="GO:0009103">
    <property type="term" value="P:lipopolysaccharide biosynthetic process"/>
    <property type="evidence" value="ECO:0007669"/>
    <property type="project" value="TreeGrafter"/>
</dbReference>
<accession>A0A850H3L2</accession>
<dbReference type="CDD" id="cd03801">
    <property type="entry name" value="GT4_PimA-like"/>
    <property type="match status" value="1"/>
</dbReference>
<organism evidence="3 4">
    <name type="scientific">Qipengyuania atrilutea</name>
    <dbReference type="NCBI Taxonomy" id="2744473"/>
    <lineage>
        <taxon>Bacteria</taxon>
        <taxon>Pseudomonadati</taxon>
        <taxon>Pseudomonadota</taxon>
        <taxon>Alphaproteobacteria</taxon>
        <taxon>Sphingomonadales</taxon>
        <taxon>Erythrobacteraceae</taxon>
        <taxon>Qipengyuania</taxon>
    </lineage>
</organism>
<evidence type="ECO:0000259" key="2">
    <source>
        <dbReference type="Pfam" id="PF00534"/>
    </source>
</evidence>
<dbReference type="PANTHER" id="PTHR46401:SF2">
    <property type="entry name" value="GLYCOSYLTRANSFERASE WBBK-RELATED"/>
    <property type="match status" value="1"/>
</dbReference>
<keyword evidence="4" id="KW-1185">Reference proteome</keyword>
<dbReference type="Proteomes" id="UP000561438">
    <property type="component" value="Unassembled WGS sequence"/>
</dbReference>
<proteinExistence type="predicted"/>
<keyword evidence="1 3" id="KW-0808">Transferase</keyword>
<reference evidence="3 4" key="1">
    <citation type="submission" date="2020-06" db="EMBL/GenBank/DDBJ databases">
        <title>Altererythrobacter sp. HHU K3-1.</title>
        <authorList>
            <person name="Zhang D."/>
            <person name="Xue H."/>
        </authorList>
    </citation>
    <scope>NUCLEOTIDE SEQUENCE [LARGE SCALE GENOMIC DNA]</scope>
    <source>
        <strain evidence="3 4">HHU K3-1</strain>
    </source>
</reference>
<evidence type="ECO:0000313" key="3">
    <source>
        <dbReference type="EMBL" id="NVD44792.1"/>
    </source>
</evidence>
<evidence type="ECO:0000313" key="4">
    <source>
        <dbReference type="Proteomes" id="UP000561438"/>
    </source>
</evidence>
<feature type="domain" description="Glycosyl transferase family 1" evidence="2">
    <location>
        <begin position="226"/>
        <end position="374"/>
    </location>
</feature>
<dbReference type="GO" id="GO:0016757">
    <property type="term" value="F:glycosyltransferase activity"/>
    <property type="evidence" value="ECO:0007669"/>
    <property type="project" value="InterPro"/>
</dbReference>
<dbReference type="Pfam" id="PF00534">
    <property type="entry name" value="Glycos_transf_1"/>
    <property type="match status" value="1"/>
</dbReference>
<protein>
    <submittedName>
        <fullName evidence="3">Glycosyltransferase family 4 protein</fullName>
    </submittedName>
</protein>
<gene>
    <name evidence="3" type="ORF">HUV48_07125</name>
</gene>
<dbReference type="EMBL" id="JABWGV010000002">
    <property type="protein sequence ID" value="NVD44792.1"/>
    <property type="molecule type" value="Genomic_DNA"/>
</dbReference>
<dbReference type="PANTHER" id="PTHR46401">
    <property type="entry name" value="GLYCOSYLTRANSFERASE WBBK-RELATED"/>
    <property type="match status" value="1"/>
</dbReference>
<dbReference type="AlphaFoldDB" id="A0A850H3L2"/>
<sequence>MQVGVFHSGTQHSRLTALALQRQERLAWYATSIYPIRGFPARLVGKRYRQEGLDPALVRTGGWHEWAERAAAQAGFASLAQRLDAAGNRAFASNVLRWYRADAPIALWGYNGSSERAFTHPDTHSAPKILDRTVADWRMWNRCYDMIAKTHGDWLTSATPRAPQSLIDAEEREYAAADRIVCGSPEVATSLARESKLGGIAAKTRVLPYCFDSTAFDPSVPPPPATDNEPLKVLFVGQLSPRKGVQHLLEAAKLLPSNEVSVTLAGPLMIPRAIFARYADRVTYAGNVPRGGIPALMREHHVLVLPSYFEGSAITLLEALASGLAVIQTPQAGLGATEESGVVISRPDTQLLAEAIAGLSADRERVHAMRLAAQTEARRYSFANYRAGIASLLSEMGI</sequence>
<name>A0A850H3L2_9SPHN</name>
<dbReference type="RefSeq" id="WP_176267091.1">
    <property type="nucleotide sequence ID" value="NZ_JABWGV010000002.1"/>
</dbReference>
<dbReference type="SUPFAM" id="SSF53756">
    <property type="entry name" value="UDP-Glycosyltransferase/glycogen phosphorylase"/>
    <property type="match status" value="1"/>
</dbReference>